<dbReference type="CDD" id="cd16917">
    <property type="entry name" value="HATPase_UhpB-NarQ-NarX-like"/>
    <property type="match status" value="1"/>
</dbReference>
<keyword evidence="2" id="KW-0418">Kinase</keyword>
<dbReference type="Pfam" id="PF07495">
    <property type="entry name" value="Y_Y_Y"/>
    <property type="match status" value="1"/>
</dbReference>
<evidence type="ECO:0000259" key="6">
    <source>
        <dbReference type="PROSITE" id="PS50109"/>
    </source>
</evidence>
<keyword evidence="7" id="KW-0067">ATP-binding</keyword>
<feature type="chain" id="PRO_5040996190" evidence="5">
    <location>
        <begin position="21"/>
        <end position="972"/>
    </location>
</feature>
<organism evidence="7 8">
    <name type="scientific">Gracilimonas sediminicola</name>
    <dbReference type="NCBI Taxonomy" id="2952158"/>
    <lineage>
        <taxon>Bacteria</taxon>
        <taxon>Pseudomonadati</taxon>
        <taxon>Balneolota</taxon>
        <taxon>Balneolia</taxon>
        <taxon>Balneolales</taxon>
        <taxon>Balneolaceae</taxon>
        <taxon>Gracilimonas</taxon>
    </lineage>
</organism>
<dbReference type="EMBL" id="JANDBC010000003">
    <property type="protein sequence ID" value="MCP9292599.1"/>
    <property type="molecule type" value="Genomic_DNA"/>
</dbReference>
<evidence type="ECO:0000313" key="8">
    <source>
        <dbReference type="Proteomes" id="UP001139125"/>
    </source>
</evidence>
<dbReference type="Proteomes" id="UP001139125">
    <property type="component" value="Unassembled WGS sequence"/>
</dbReference>
<dbReference type="PROSITE" id="PS50109">
    <property type="entry name" value="HIS_KIN"/>
    <property type="match status" value="1"/>
</dbReference>
<evidence type="ECO:0000256" key="1">
    <source>
        <dbReference type="ARBA" id="ARBA00022679"/>
    </source>
</evidence>
<dbReference type="PANTHER" id="PTHR24421:SF55">
    <property type="entry name" value="SENSOR HISTIDINE KINASE YDFH"/>
    <property type="match status" value="1"/>
</dbReference>
<reference evidence="7" key="1">
    <citation type="submission" date="2022-06" db="EMBL/GenBank/DDBJ databases">
        <title>Gracilimonas sp. CAU 1638 isolated from sea sediment.</title>
        <authorList>
            <person name="Kim W."/>
        </authorList>
    </citation>
    <scope>NUCLEOTIDE SEQUENCE</scope>
    <source>
        <strain evidence="7">CAU 1638</strain>
    </source>
</reference>
<evidence type="ECO:0000256" key="3">
    <source>
        <dbReference type="ARBA" id="ARBA00023012"/>
    </source>
</evidence>
<dbReference type="InterPro" id="IPR015943">
    <property type="entry name" value="WD40/YVTN_repeat-like_dom_sf"/>
</dbReference>
<dbReference type="InterPro" id="IPR036890">
    <property type="entry name" value="HATPase_C_sf"/>
</dbReference>
<dbReference type="Gene3D" id="1.20.5.1930">
    <property type="match status" value="1"/>
</dbReference>
<name>A0A9X2L5C8_9BACT</name>
<dbReference type="GO" id="GO:0016301">
    <property type="term" value="F:kinase activity"/>
    <property type="evidence" value="ECO:0007669"/>
    <property type="project" value="UniProtKB-KW"/>
</dbReference>
<evidence type="ECO:0000256" key="5">
    <source>
        <dbReference type="SAM" id="SignalP"/>
    </source>
</evidence>
<keyword evidence="5" id="KW-0732">Signal</keyword>
<keyword evidence="8" id="KW-1185">Reference proteome</keyword>
<dbReference type="InterPro" id="IPR050482">
    <property type="entry name" value="Sensor_HK_TwoCompSys"/>
</dbReference>
<dbReference type="RefSeq" id="WP_255135497.1">
    <property type="nucleotide sequence ID" value="NZ_JANDBC010000003.1"/>
</dbReference>
<dbReference type="GO" id="GO:0000160">
    <property type="term" value="P:phosphorelay signal transduction system"/>
    <property type="evidence" value="ECO:0007669"/>
    <property type="project" value="UniProtKB-KW"/>
</dbReference>
<keyword evidence="3" id="KW-0902">Two-component regulatory system</keyword>
<feature type="transmembrane region" description="Helical" evidence="4">
    <location>
        <begin position="747"/>
        <end position="765"/>
    </location>
</feature>
<evidence type="ECO:0000256" key="2">
    <source>
        <dbReference type="ARBA" id="ARBA00022777"/>
    </source>
</evidence>
<keyword evidence="1" id="KW-0808">Transferase</keyword>
<sequence length="972" mass="110436">MKFIKLAVGALALICSTAPSVGQGFSFQTYYSPEFYGQSGQKGHPQNWTVYQDSNGYIYTGSGNGLNFFDGLNWGFDHIGERGRGLSFFESSNKNIYVSGSTNFGKLIPDSLNRIKYQSISDHFYSKNAEHPSVWSIYEIDGKIYFCHLDGIGVYNPSEKTFSNFQANERFGRASFLKDNTIIIDGDSGLWAFNGSSYSKVSGSEVLGEARLLFGIKVGAEKYLLGTIDKAGTKSELWVYDGKEIQSFDTEVSSYLEEKLLFDAILIDSQTIAIATIYGGVIFTNEDGEILKVFNEKTGLYTNSVFDLFLDREKTLWMGLAEGIQTLQLNSHIQNYSEWAGIEGDVTDIAVEGDNMFVFAYPHIYRKELAVPENVLLFKPIDYQGQIAGFVTFRNRVYLYDNTGLYEIGVDGTLTSLYQGPILEHIEKAKEEETVSFITPTNILIFDGLRFRSREFSAGNEIGYAVKYKQEVFVTIGHKTGGTGIAKIQDGKLNTVPVKFDSSNVIRIIKIGVFDGKLYAGAEGGGSNSGLYEYHSDDQVFRKSEFLGEHPDFLNKQVYNFEQCSQEVIWFTANKKILKVKEVQNEWRVYESPYQQVSKNPKYTMRCAEGGIWIGSTNNLSFIPNKEWNFKSEFRTNITGIYIRNDSLIYGGFGEPQQPIVLPYANNELRFSYAAASYVAPDRNQYQVKLEGFDSDWSTWTSETQKDYTNIPEGEYMFRVRSKNVYDVAGISDAIPFEILPPWYRTWWAYLLYTFTIAGILYLAYKIRINQILRVQRIRNNIASDLHDEVSATLSSISYFAEAIKSDKLKKDKSRFVNLIANSADDAKEKITDIVWAINPEHDDWLSFLSKCRRFTSDLLESKEMDYSLKIDEFIPGKLDMQLRQHLWLIFKEMVTNAVRHSQATQLDVIMKYEDGELKLVVQDNGEGMDVDNVRKGNGLVNIHKRAEQINGEISLKTSEGFGTRWMLKVPL</sequence>
<dbReference type="PANTHER" id="PTHR24421">
    <property type="entry name" value="NITRATE/NITRITE SENSOR PROTEIN NARX-RELATED"/>
    <property type="match status" value="1"/>
</dbReference>
<feature type="signal peptide" evidence="5">
    <location>
        <begin position="1"/>
        <end position="20"/>
    </location>
</feature>
<dbReference type="Gene3D" id="3.30.565.10">
    <property type="entry name" value="Histidine kinase-like ATPase, C-terminal domain"/>
    <property type="match status" value="1"/>
</dbReference>
<keyword evidence="4" id="KW-0812">Transmembrane</keyword>
<accession>A0A9X2L5C8</accession>
<protein>
    <submittedName>
        <fullName evidence="7">ATP-binding protein</fullName>
    </submittedName>
</protein>
<keyword evidence="7" id="KW-0547">Nucleotide-binding</keyword>
<dbReference type="InterPro" id="IPR013783">
    <property type="entry name" value="Ig-like_fold"/>
</dbReference>
<evidence type="ECO:0000256" key="4">
    <source>
        <dbReference type="SAM" id="Phobius"/>
    </source>
</evidence>
<comment type="caution">
    <text evidence="7">The sequence shown here is derived from an EMBL/GenBank/DDBJ whole genome shotgun (WGS) entry which is preliminary data.</text>
</comment>
<evidence type="ECO:0000313" key="7">
    <source>
        <dbReference type="EMBL" id="MCP9292599.1"/>
    </source>
</evidence>
<keyword evidence="4" id="KW-1133">Transmembrane helix</keyword>
<dbReference type="InterPro" id="IPR003594">
    <property type="entry name" value="HATPase_dom"/>
</dbReference>
<dbReference type="Gene3D" id="2.130.10.10">
    <property type="entry name" value="YVTN repeat-like/Quinoprotein amine dehydrogenase"/>
    <property type="match status" value="3"/>
</dbReference>
<proteinExistence type="predicted"/>
<gene>
    <name evidence="7" type="ORF">NM125_13505</name>
</gene>
<dbReference type="Pfam" id="PF02518">
    <property type="entry name" value="HATPase_c"/>
    <property type="match status" value="1"/>
</dbReference>
<dbReference type="SUPFAM" id="SSF55874">
    <property type="entry name" value="ATPase domain of HSP90 chaperone/DNA topoisomerase II/histidine kinase"/>
    <property type="match status" value="1"/>
</dbReference>
<keyword evidence="4" id="KW-0472">Membrane</keyword>
<dbReference type="Gene3D" id="2.60.40.10">
    <property type="entry name" value="Immunoglobulins"/>
    <property type="match status" value="1"/>
</dbReference>
<dbReference type="InterPro" id="IPR011123">
    <property type="entry name" value="Y_Y_Y"/>
</dbReference>
<dbReference type="GO" id="GO:0005524">
    <property type="term" value="F:ATP binding"/>
    <property type="evidence" value="ECO:0007669"/>
    <property type="project" value="UniProtKB-KW"/>
</dbReference>
<dbReference type="InterPro" id="IPR005467">
    <property type="entry name" value="His_kinase_dom"/>
</dbReference>
<dbReference type="SMART" id="SM00387">
    <property type="entry name" value="HATPase_c"/>
    <property type="match status" value="1"/>
</dbReference>
<dbReference type="AlphaFoldDB" id="A0A9X2L5C8"/>
<feature type="domain" description="Histidine kinase" evidence="6">
    <location>
        <begin position="785"/>
        <end position="972"/>
    </location>
</feature>